<evidence type="ECO:0000313" key="2">
    <source>
        <dbReference type="Proteomes" id="UP000886818"/>
    </source>
</evidence>
<gene>
    <name evidence="1" type="ORF">KVH43_04630</name>
</gene>
<dbReference type="Proteomes" id="UP000886818">
    <property type="component" value="Chromosome"/>
</dbReference>
<organism evidence="1 2">
    <name type="scientific">Crassaminicella indica</name>
    <dbReference type="NCBI Taxonomy" id="2855394"/>
    <lineage>
        <taxon>Bacteria</taxon>
        <taxon>Bacillati</taxon>
        <taxon>Bacillota</taxon>
        <taxon>Clostridia</taxon>
        <taxon>Eubacteriales</taxon>
        <taxon>Clostridiaceae</taxon>
        <taxon>Crassaminicella</taxon>
    </lineage>
</organism>
<dbReference type="RefSeq" id="WP_218283698.1">
    <property type="nucleotide sequence ID" value="NZ_CP078093.1"/>
</dbReference>
<dbReference type="Pfam" id="PF03698">
    <property type="entry name" value="UPF0180"/>
    <property type="match status" value="1"/>
</dbReference>
<protein>
    <submittedName>
        <fullName evidence="1">YkuS family protein</fullName>
    </submittedName>
</protein>
<keyword evidence="2" id="KW-1185">Reference proteome</keyword>
<sequence>MPKIVAIQDHLKDIGKELEARGYEVVHENYDGYVDAILYDSDYGRLSYLGNFDSVIDMDKGAIVINIKNKRIDEIIYAIEKRTYESLF</sequence>
<accession>A0ABX8REX8</accession>
<dbReference type="InterPro" id="IPR005370">
    <property type="entry name" value="UPF0180"/>
</dbReference>
<dbReference type="EMBL" id="CP078093">
    <property type="protein sequence ID" value="QXM07007.1"/>
    <property type="molecule type" value="Genomic_DNA"/>
</dbReference>
<reference evidence="1" key="1">
    <citation type="submission" date="2021-07" db="EMBL/GenBank/DDBJ databases">
        <title>Complete genome sequence of Crassaminicella sp. 143-21, isolated from a deep-sea hydrothermal vent.</title>
        <authorList>
            <person name="Li X."/>
        </authorList>
    </citation>
    <scope>NUCLEOTIDE SEQUENCE</scope>
    <source>
        <strain evidence="1">143-21</strain>
    </source>
</reference>
<name>A0ABX8REX8_9CLOT</name>
<proteinExistence type="predicted"/>
<evidence type="ECO:0000313" key="1">
    <source>
        <dbReference type="EMBL" id="QXM07007.1"/>
    </source>
</evidence>